<gene>
    <name evidence="1" type="ORF">PIB30_025718</name>
</gene>
<evidence type="ECO:0000313" key="2">
    <source>
        <dbReference type="Proteomes" id="UP001341840"/>
    </source>
</evidence>
<sequence length="110" mass="11640">MAPLVIVDGDVGGSFCACGSGVNAADPSSNAVAASGNQNDYGKEHFVIEEHMESPLKRITAEGLLGSNMCKTKLDAVVKMIEEILNVMGIFLITIGIVSLEQRTRDLKST</sequence>
<reference evidence="1 2" key="1">
    <citation type="journal article" date="2023" name="Plants (Basel)">
        <title>Bridging the Gap: Combining Genomics and Transcriptomics Approaches to Understand Stylosanthes scabra, an Orphan Legume from the Brazilian Caatinga.</title>
        <authorList>
            <person name="Ferreira-Neto J.R.C."/>
            <person name="da Silva M.D."/>
            <person name="Binneck E."/>
            <person name="de Melo N.F."/>
            <person name="da Silva R.H."/>
            <person name="de Melo A.L.T.M."/>
            <person name="Pandolfi V."/>
            <person name="Bustamante F.O."/>
            <person name="Brasileiro-Vidal A.C."/>
            <person name="Benko-Iseppon A.M."/>
        </authorList>
    </citation>
    <scope>NUCLEOTIDE SEQUENCE [LARGE SCALE GENOMIC DNA]</scope>
    <source>
        <tissue evidence="1">Leaves</tissue>
    </source>
</reference>
<organism evidence="1 2">
    <name type="scientific">Stylosanthes scabra</name>
    <dbReference type="NCBI Taxonomy" id="79078"/>
    <lineage>
        <taxon>Eukaryota</taxon>
        <taxon>Viridiplantae</taxon>
        <taxon>Streptophyta</taxon>
        <taxon>Embryophyta</taxon>
        <taxon>Tracheophyta</taxon>
        <taxon>Spermatophyta</taxon>
        <taxon>Magnoliopsida</taxon>
        <taxon>eudicotyledons</taxon>
        <taxon>Gunneridae</taxon>
        <taxon>Pentapetalae</taxon>
        <taxon>rosids</taxon>
        <taxon>fabids</taxon>
        <taxon>Fabales</taxon>
        <taxon>Fabaceae</taxon>
        <taxon>Papilionoideae</taxon>
        <taxon>50 kb inversion clade</taxon>
        <taxon>dalbergioids sensu lato</taxon>
        <taxon>Dalbergieae</taxon>
        <taxon>Pterocarpus clade</taxon>
        <taxon>Stylosanthes</taxon>
    </lineage>
</organism>
<evidence type="ECO:0000313" key="1">
    <source>
        <dbReference type="EMBL" id="MED6218316.1"/>
    </source>
</evidence>
<protein>
    <submittedName>
        <fullName evidence="1">Uncharacterized protein</fullName>
    </submittedName>
</protein>
<keyword evidence="2" id="KW-1185">Reference proteome</keyword>
<comment type="caution">
    <text evidence="1">The sequence shown here is derived from an EMBL/GenBank/DDBJ whole genome shotgun (WGS) entry which is preliminary data.</text>
</comment>
<name>A0ABU6Z8H4_9FABA</name>
<dbReference type="Proteomes" id="UP001341840">
    <property type="component" value="Unassembled WGS sequence"/>
</dbReference>
<proteinExistence type="predicted"/>
<accession>A0ABU6Z8H4</accession>
<dbReference type="EMBL" id="JASCZI010271955">
    <property type="protein sequence ID" value="MED6218316.1"/>
    <property type="molecule type" value="Genomic_DNA"/>
</dbReference>